<accession>A0A9P0MSY1</accession>
<sequence length="74" mass="7926">MEYSYWRASCPICEALPEAIQKGDITSREAAKRQEGYERVKGGCADEAGEVGAVEFSIYEGGNRSSNGGFGDVA</sequence>
<proteinExistence type="predicted"/>
<evidence type="ECO:0000313" key="1">
    <source>
        <dbReference type="EMBL" id="CAH1402131.1"/>
    </source>
</evidence>
<keyword evidence="2" id="KW-1185">Reference proteome</keyword>
<reference evidence="1" key="1">
    <citation type="submission" date="2022-01" db="EMBL/GenBank/DDBJ databases">
        <authorList>
            <person name="King R."/>
        </authorList>
    </citation>
    <scope>NUCLEOTIDE SEQUENCE</scope>
</reference>
<organism evidence="1 2">
    <name type="scientific">Nezara viridula</name>
    <name type="common">Southern green stink bug</name>
    <name type="synonym">Cimex viridulus</name>
    <dbReference type="NCBI Taxonomy" id="85310"/>
    <lineage>
        <taxon>Eukaryota</taxon>
        <taxon>Metazoa</taxon>
        <taxon>Ecdysozoa</taxon>
        <taxon>Arthropoda</taxon>
        <taxon>Hexapoda</taxon>
        <taxon>Insecta</taxon>
        <taxon>Pterygota</taxon>
        <taxon>Neoptera</taxon>
        <taxon>Paraneoptera</taxon>
        <taxon>Hemiptera</taxon>
        <taxon>Heteroptera</taxon>
        <taxon>Panheteroptera</taxon>
        <taxon>Pentatomomorpha</taxon>
        <taxon>Pentatomoidea</taxon>
        <taxon>Pentatomidae</taxon>
        <taxon>Pentatominae</taxon>
        <taxon>Nezara</taxon>
    </lineage>
</organism>
<protein>
    <submittedName>
        <fullName evidence="1">Uncharacterized protein</fullName>
    </submittedName>
</protein>
<dbReference type="AlphaFoldDB" id="A0A9P0MSY1"/>
<gene>
    <name evidence="1" type="ORF">NEZAVI_LOCUS11018</name>
</gene>
<dbReference type="EMBL" id="OV725081">
    <property type="protein sequence ID" value="CAH1402131.1"/>
    <property type="molecule type" value="Genomic_DNA"/>
</dbReference>
<evidence type="ECO:0000313" key="2">
    <source>
        <dbReference type="Proteomes" id="UP001152798"/>
    </source>
</evidence>
<dbReference type="Proteomes" id="UP001152798">
    <property type="component" value="Chromosome 5"/>
</dbReference>
<name>A0A9P0MSY1_NEZVI</name>